<reference evidence="5" key="1">
    <citation type="journal article" date="2021" name="Sci. Adv.">
        <title>The American lobster genome reveals insights on longevity, neural, and immune adaptations.</title>
        <authorList>
            <person name="Polinski J.M."/>
            <person name="Zimin A.V."/>
            <person name="Clark K.F."/>
            <person name="Kohn A.B."/>
            <person name="Sadowski N."/>
            <person name="Timp W."/>
            <person name="Ptitsyn A."/>
            <person name="Khanna P."/>
            <person name="Romanova D.Y."/>
            <person name="Williams P."/>
            <person name="Greenwood S.J."/>
            <person name="Moroz L.L."/>
            <person name="Walt D.R."/>
            <person name="Bodnar A.G."/>
        </authorList>
    </citation>
    <scope>NUCLEOTIDE SEQUENCE</scope>
    <source>
        <strain evidence="5">GMGI-L3</strain>
    </source>
</reference>
<accession>A0A8J5N430</accession>
<dbReference type="AlphaFoldDB" id="A0A8J5N430"/>
<dbReference type="SUPFAM" id="SSF103506">
    <property type="entry name" value="Mitochondrial carrier"/>
    <property type="match status" value="1"/>
</dbReference>
<proteinExistence type="inferred from homology"/>
<evidence type="ECO:0000313" key="6">
    <source>
        <dbReference type="Proteomes" id="UP000747542"/>
    </source>
</evidence>
<gene>
    <name evidence="5" type="primary">Rim2-L2</name>
    <name evidence="5" type="ORF">Hamer_G006980</name>
</gene>
<sequence>MKKGCGGTMGAVVTCPLEVVKTRLQSSTYGYMSGSLPPPAARQGGSTTCPTMPHLKHRGGSARRLCTSALRSGTQVVHLSQQLPNPQGQRHTVSILHCLNMLVLGNS</sequence>
<dbReference type="InterPro" id="IPR023395">
    <property type="entry name" value="MCP_dom_sf"/>
</dbReference>
<name>A0A8J5N430_HOMAM</name>
<keyword evidence="3" id="KW-0812">Transmembrane</keyword>
<evidence type="ECO:0000256" key="3">
    <source>
        <dbReference type="ARBA" id="ARBA00022692"/>
    </source>
</evidence>
<dbReference type="Pfam" id="PF00153">
    <property type="entry name" value="Mito_carr"/>
    <property type="match status" value="1"/>
</dbReference>
<dbReference type="Proteomes" id="UP000747542">
    <property type="component" value="Unassembled WGS sequence"/>
</dbReference>
<evidence type="ECO:0000313" key="5">
    <source>
        <dbReference type="EMBL" id="KAG7172749.1"/>
    </source>
</evidence>
<evidence type="ECO:0000256" key="2">
    <source>
        <dbReference type="ARBA" id="ARBA00006375"/>
    </source>
</evidence>
<dbReference type="GO" id="GO:0016020">
    <property type="term" value="C:membrane"/>
    <property type="evidence" value="ECO:0007669"/>
    <property type="project" value="UniProtKB-SubCell"/>
</dbReference>
<keyword evidence="6" id="KW-1185">Reference proteome</keyword>
<comment type="subcellular location">
    <subcellularLocation>
        <location evidence="1">Membrane</location>
        <topology evidence="1">Multi-pass membrane protein</topology>
    </subcellularLocation>
</comment>
<evidence type="ECO:0000256" key="1">
    <source>
        <dbReference type="ARBA" id="ARBA00004141"/>
    </source>
</evidence>
<organism evidence="5 6">
    <name type="scientific">Homarus americanus</name>
    <name type="common">American lobster</name>
    <dbReference type="NCBI Taxonomy" id="6706"/>
    <lineage>
        <taxon>Eukaryota</taxon>
        <taxon>Metazoa</taxon>
        <taxon>Ecdysozoa</taxon>
        <taxon>Arthropoda</taxon>
        <taxon>Crustacea</taxon>
        <taxon>Multicrustacea</taxon>
        <taxon>Malacostraca</taxon>
        <taxon>Eumalacostraca</taxon>
        <taxon>Eucarida</taxon>
        <taxon>Decapoda</taxon>
        <taxon>Pleocyemata</taxon>
        <taxon>Astacidea</taxon>
        <taxon>Nephropoidea</taxon>
        <taxon>Nephropidae</taxon>
        <taxon>Homarus</taxon>
    </lineage>
</organism>
<dbReference type="EMBL" id="JAHLQT010010484">
    <property type="protein sequence ID" value="KAG7172749.1"/>
    <property type="molecule type" value="Genomic_DNA"/>
</dbReference>
<comment type="similarity">
    <text evidence="2">Belongs to the mitochondrial carrier (TC 2.A.29) family.</text>
</comment>
<protein>
    <submittedName>
        <fullName evidence="5">Mitochondrial carrier protein Rim2-like 2</fullName>
    </submittedName>
</protein>
<evidence type="ECO:0000256" key="4">
    <source>
        <dbReference type="ARBA" id="ARBA00023136"/>
    </source>
</evidence>
<comment type="caution">
    <text evidence="5">The sequence shown here is derived from an EMBL/GenBank/DDBJ whole genome shotgun (WGS) entry which is preliminary data.</text>
</comment>
<dbReference type="InterPro" id="IPR018108">
    <property type="entry name" value="MCP_transmembrane"/>
</dbReference>
<keyword evidence="4" id="KW-0472">Membrane</keyword>
<dbReference type="Gene3D" id="1.50.40.10">
    <property type="entry name" value="Mitochondrial carrier domain"/>
    <property type="match status" value="1"/>
</dbReference>